<gene>
    <name evidence="9" type="ORF">CMQ_1215</name>
</gene>
<comment type="subcellular location">
    <subcellularLocation>
        <location evidence="1">Nucleus</location>
    </subcellularLocation>
</comment>
<dbReference type="RefSeq" id="XP_014173769.1">
    <property type="nucleotide sequence ID" value="XM_014318294.1"/>
</dbReference>
<dbReference type="InterPro" id="IPR001138">
    <property type="entry name" value="Zn2Cys6_DnaBD"/>
</dbReference>
<protein>
    <submittedName>
        <fullName evidence="9">C6 zinc finger domain containing protein</fullName>
    </submittedName>
</protein>
<accession>F0XE39</accession>
<evidence type="ECO:0000256" key="6">
    <source>
        <dbReference type="ARBA" id="ARBA00023242"/>
    </source>
</evidence>
<keyword evidence="5" id="KW-0804">Transcription</keyword>
<keyword evidence="2" id="KW-0862">Zinc</keyword>
<evidence type="ECO:0000256" key="3">
    <source>
        <dbReference type="ARBA" id="ARBA00023015"/>
    </source>
</evidence>
<dbReference type="AlphaFoldDB" id="F0XE39"/>
<evidence type="ECO:0000313" key="9">
    <source>
        <dbReference type="EMBL" id="EFX04287.1"/>
    </source>
</evidence>
<evidence type="ECO:0000256" key="4">
    <source>
        <dbReference type="ARBA" id="ARBA00023125"/>
    </source>
</evidence>
<dbReference type="PROSITE" id="PS00463">
    <property type="entry name" value="ZN2_CY6_FUNGAL_1"/>
    <property type="match status" value="1"/>
</dbReference>
<name>F0XE39_GROCL</name>
<dbReference type="InterPro" id="IPR021858">
    <property type="entry name" value="Fun_TF"/>
</dbReference>
<dbReference type="SMART" id="SM00066">
    <property type="entry name" value="GAL4"/>
    <property type="match status" value="1"/>
</dbReference>
<dbReference type="GeneID" id="25974069"/>
<dbReference type="PROSITE" id="PS50048">
    <property type="entry name" value="ZN2_CY6_FUNGAL_2"/>
    <property type="match status" value="1"/>
</dbReference>
<dbReference type="PANTHER" id="PTHR37534">
    <property type="entry name" value="TRANSCRIPTIONAL ACTIVATOR PROTEIN UGA3"/>
    <property type="match status" value="1"/>
</dbReference>
<proteinExistence type="predicted"/>
<dbReference type="Pfam" id="PF00172">
    <property type="entry name" value="Zn_clus"/>
    <property type="match status" value="1"/>
</dbReference>
<keyword evidence="3" id="KW-0805">Transcription regulation</keyword>
<dbReference type="HOGENOM" id="CLU_028414_1_0_1"/>
<feature type="domain" description="Zn(2)-C6 fungal-type" evidence="8">
    <location>
        <begin position="20"/>
        <end position="50"/>
    </location>
</feature>
<dbReference type="GO" id="GO:0005634">
    <property type="term" value="C:nucleus"/>
    <property type="evidence" value="ECO:0007669"/>
    <property type="project" value="UniProtKB-SubCell"/>
</dbReference>
<keyword evidence="10" id="KW-1185">Reference proteome</keyword>
<dbReference type="STRING" id="655863.F0XE39"/>
<evidence type="ECO:0000259" key="8">
    <source>
        <dbReference type="PROSITE" id="PS50048"/>
    </source>
</evidence>
<dbReference type="eggNOG" id="ENOG502QW7R">
    <property type="taxonomic scope" value="Eukaryota"/>
</dbReference>
<dbReference type="OrthoDB" id="5092874at2759"/>
<dbReference type="GO" id="GO:0000981">
    <property type="term" value="F:DNA-binding transcription factor activity, RNA polymerase II-specific"/>
    <property type="evidence" value="ECO:0007669"/>
    <property type="project" value="InterPro"/>
</dbReference>
<dbReference type="GO" id="GO:0000976">
    <property type="term" value="F:transcription cis-regulatory region binding"/>
    <property type="evidence" value="ECO:0007669"/>
    <property type="project" value="TreeGrafter"/>
</dbReference>
<reference evidence="9 10" key="1">
    <citation type="journal article" date="2011" name="Proc. Natl. Acad. Sci. U.S.A.">
        <title>Genome and transcriptome analyses of the mountain pine beetle-fungal symbiont Grosmannia clavigera, a lodgepole pine pathogen.</title>
        <authorList>
            <person name="DiGuistini S."/>
            <person name="Wang Y."/>
            <person name="Liao N.Y."/>
            <person name="Taylor G."/>
            <person name="Tanguay P."/>
            <person name="Feau N."/>
            <person name="Henrissat B."/>
            <person name="Chan S.K."/>
            <person name="Hesse-Orce U."/>
            <person name="Alamouti S.M."/>
            <person name="Tsui C.K.M."/>
            <person name="Docking R.T."/>
            <person name="Levasseur A."/>
            <person name="Haridas S."/>
            <person name="Robertson G."/>
            <person name="Birol I."/>
            <person name="Holt R.A."/>
            <person name="Marra M.A."/>
            <person name="Hamelin R.C."/>
            <person name="Hirst M."/>
            <person name="Jones S.J.M."/>
            <person name="Bohlmann J."/>
            <person name="Breuil C."/>
        </authorList>
    </citation>
    <scope>NUCLEOTIDE SEQUENCE [LARGE SCALE GENOMIC DNA]</scope>
    <source>
        <strain evidence="10">kw1407 / UAMH 11150</strain>
    </source>
</reference>
<dbReference type="Gene3D" id="4.10.240.10">
    <property type="entry name" value="Zn(2)-C6 fungal-type DNA-binding domain"/>
    <property type="match status" value="1"/>
</dbReference>
<dbReference type="CDD" id="cd00067">
    <property type="entry name" value="GAL4"/>
    <property type="match status" value="1"/>
</dbReference>
<dbReference type="PANTHER" id="PTHR37534:SF15">
    <property type="entry name" value="ZN(II)2CYS6 TRANSCRIPTION FACTOR (EUROFUNG)"/>
    <property type="match status" value="1"/>
</dbReference>
<feature type="region of interest" description="Disordered" evidence="7">
    <location>
        <begin position="406"/>
        <end position="429"/>
    </location>
</feature>
<dbReference type="InParanoid" id="F0XE39"/>
<feature type="region of interest" description="Disordered" evidence="7">
    <location>
        <begin position="296"/>
        <end position="319"/>
    </location>
</feature>
<dbReference type="EMBL" id="GL629765">
    <property type="protein sequence ID" value="EFX04287.1"/>
    <property type="molecule type" value="Genomic_DNA"/>
</dbReference>
<dbReference type="Pfam" id="PF11951">
    <property type="entry name" value="Fungal_trans_2"/>
    <property type="match status" value="1"/>
</dbReference>
<sequence length="605" mass="67184">MSTPESIVLTSGTKRRSRGGCGRCRKRRQKCDQAQPSCSRCSDAETKCAYQLHIRWGGRDFSRSSFGKCGAQRIGKRQIVVCQGSTPYSRSNQVQTDMPKELEPGKFVYGAKDGKVVRSTKQDTEKCQRKHLQTPPRPLLHQHSPAAVPVPRVLPERPDIEPQVRAQLHYFVHKGSAAILTHRQIQEEACSALIPAALMAPALLYAISAFAAAQQATYAHDAHDRMRLNMDELQSRMRSIRILQEGMAGGQATSPAVVLGSSLMLCLCTLYGGNDDYGSWRIYLQGARAAFAASCSRGGERSGNESNKGRMSGGEAENGNNPLARYLRKRYNLLEVLAMLSTNSFEALELGDGDKDYDYDYNKASLRGDTPEPPQVFFDDHVACYTDLFNLLRVIGAVAWERRQRKRQAEQDQQAGTGKNSGSSSRTAPANNLLSEADFAAEADNLETEVRRMMARNRKTPPVLRPSVRAALDPSQIAEFALCNEVHEQYALLQIRAEIRGWPSDDPRVQQPVQQILELATRMQLRSGLSPALGLNTPLFGAGQHATTLAQQETVRSLLEGLYTKTHNRNLLLAVRRLQADYWEQPAPQAGSWRPVLPCLDFIAY</sequence>
<evidence type="ECO:0000313" key="10">
    <source>
        <dbReference type="Proteomes" id="UP000007796"/>
    </source>
</evidence>
<dbReference type="SUPFAM" id="SSF57701">
    <property type="entry name" value="Zn2/Cys6 DNA-binding domain"/>
    <property type="match status" value="1"/>
</dbReference>
<evidence type="ECO:0000256" key="1">
    <source>
        <dbReference type="ARBA" id="ARBA00004123"/>
    </source>
</evidence>
<evidence type="ECO:0000256" key="2">
    <source>
        <dbReference type="ARBA" id="ARBA00022833"/>
    </source>
</evidence>
<organism evidence="10">
    <name type="scientific">Grosmannia clavigera (strain kw1407 / UAMH 11150)</name>
    <name type="common">Blue stain fungus</name>
    <name type="synonym">Graphiocladiella clavigera</name>
    <dbReference type="NCBI Taxonomy" id="655863"/>
    <lineage>
        <taxon>Eukaryota</taxon>
        <taxon>Fungi</taxon>
        <taxon>Dikarya</taxon>
        <taxon>Ascomycota</taxon>
        <taxon>Pezizomycotina</taxon>
        <taxon>Sordariomycetes</taxon>
        <taxon>Sordariomycetidae</taxon>
        <taxon>Ophiostomatales</taxon>
        <taxon>Ophiostomataceae</taxon>
        <taxon>Leptographium</taxon>
    </lineage>
</organism>
<dbReference type="GO" id="GO:0008270">
    <property type="term" value="F:zinc ion binding"/>
    <property type="evidence" value="ECO:0007669"/>
    <property type="project" value="InterPro"/>
</dbReference>
<feature type="compositionally biased region" description="Polar residues" evidence="7">
    <location>
        <begin position="411"/>
        <end position="429"/>
    </location>
</feature>
<dbReference type="InterPro" id="IPR036864">
    <property type="entry name" value="Zn2-C6_fun-type_DNA-bd_sf"/>
</dbReference>
<dbReference type="GO" id="GO:0045944">
    <property type="term" value="P:positive regulation of transcription by RNA polymerase II"/>
    <property type="evidence" value="ECO:0007669"/>
    <property type="project" value="TreeGrafter"/>
</dbReference>
<keyword evidence="6" id="KW-0539">Nucleus</keyword>
<dbReference type="Proteomes" id="UP000007796">
    <property type="component" value="Unassembled WGS sequence"/>
</dbReference>
<evidence type="ECO:0000256" key="7">
    <source>
        <dbReference type="SAM" id="MobiDB-lite"/>
    </source>
</evidence>
<keyword evidence="4" id="KW-0238">DNA-binding</keyword>
<evidence type="ECO:0000256" key="5">
    <source>
        <dbReference type="ARBA" id="ARBA00023163"/>
    </source>
</evidence>